<keyword evidence="5 7" id="KW-1133">Transmembrane helix</keyword>
<dbReference type="CDD" id="cd06261">
    <property type="entry name" value="TM_PBP2"/>
    <property type="match status" value="1"/>
</dbReference>
<dbReference type="PANTHER" id="PTHR30151">
    <property type="entry name" value="ALKANE SULFONATE ABC TRANSPORTER-RELATED, MEMBRANE SUBUNIT"/>
    <property type="match status" value="1"/>
</dbReference>
<sequence>MPAAPVHPGPVHPGPVPAVRRALASLGYAVGLPVLLVVAWALATRGTTNLYYPPPSRVLTAFVSTWLAPDTLVRDVLPSLGRFAVGVLLSIVIGVVVGTAIGATPWLRALLEPMLEFFRAIPPVVLVPVLMLLLGIDDTMKLAVIVSGSVWPVLLNTIEGVRGTDPVLVDTSRSYRVRGLLAYRYVVLPAASPQIMAGVRLALSIGLILMVISEMFASSSGLGYQIVYFQRQYMVAEMWSGILLLGLVGVAVAAVFQLVERRVLHWYHGSREVARA</sequence>
<feature type="transmembrane region" description="Helical" evidence="7">
    <location>
        <begin position="117"/>
        <end position="136"/>
    </location>
</feature>
<proteinExistence type="inferred from homology"/>
<dbReference type="EMBL" id="JACSQV010000012">
    <property type="protein sequence ID" value="MBD7919338.1"/>
    <property type="molecule type" value="Genomic_DNA"/>
</dbReference>
<comment type="caution">
    <text evidence="9">The sequence shown here is derived from an EMBL/GenBank/DDBJ whole genome shotgun (WGS) entry which is preliminary data.</text>
</comment>
<evidence type="ECO:0000256" key="2">
    <source>
        <dbReference type="ARBA" id="ARBA00022448"/>
    </source>
</evidence>
<evidence type="ECO:0000256" key="1">
    <source>
        <dbReference type="ARBA" id="ARBA00004651"/>
    </source>
</evidence>
<keyword evidence="3" id="KW-1003">Cell membrane</keyword>
<keyword evidence="2 7" id="KW-0813">Transport</keyword>
<feature type="domain" description="ABC transmembrane type-1" evidence="8">
    <location>
        <begin position="76"/>
        <end position="260"/>
    </location>
</feature>
<accession>A0ABR8QFY1</accession>
<feature type="transmembrane region" description="Helical" evidence="7">
    <location>
        <begin position="83"/>
        <end position="105"/>
    </location>
</feature>
<comment type="similarity">
    <text evidence="7">Belongs to the binding-protein-dependent transport system permease family.</text>
</comment>
<evidence type="ECO:0000256" key="5">
    <source>
        <dbReference type="ARBA" id="ARBA00022989"/>
    </source>
</evidence>
<dbReference type="SUPFAM" id="SSF161098">
    <property type="entry name" value="MetI-like"/>
    <property type="match status" value="1"/>
</dbReference>
<organism evidence="9 10">
    <name type="scientific">Cellulomonas avistercoris</name>
    <dbReference type="NCBI Taxonomy" id="2762242"/>
    <lineage>
        <taxon>Bacteria</taxon>
        <taxon>Bacillati</taxon>
        <taxon>Actinomycetota</taxon>
        <taxon>Actinomycetes</taxon>
        <taxon>Micrococcales</taxon>
        <taxon>Cellulomonadaceae</taxon>
        <taxon>Cellulomonas</taxon>
    </lineage>
</organism>
<evidence type="ECO:0000256" key="4">
    <source>
        <dbReference type="ARBA" id="ARBA00022692"/>
    </source>
</evidence>
<dbReference type="RefSeq" id="WP_191783993.1">
    <property type="nucleotide sequence ID" value="NZ_JACSQV010000012.1"/>
</dbReference>
<evidence type="ECO:0000313" key="10">
    <source>
        <dbReference type="Proteomes" id="UP000604241"/>
    </source>
</evidence>
<dbReference type="Gene3D" id="1.10.3720.10">
    <property type="entry name" value="MetI-like"/>
    <property type="match status" value="1"/>
</dbReference>
<protein>
    <submittedName>
        <fullName evidence="9">ABC transporter permease</fullName>
    </submittedName>
</protein>
<evidence type="ECO:0000313" key="9">
    <source>
        <dbReference type="EMBL" id="MBD7919338.1"/>
    </source>
</evidence>
<keyword evidence="10" id="KW-1185">Reference proteome</keyword>
<dbReference type="PANTHER" id="PTHR30151:SF0">
    <property type="entry name" value="ABC TRANSPORTER PERMEASE PROTEIN MJ0413-RELATED"/>
    <property type="match status" value="1"/>
</dbReference>
<evidence type="ECO:0000256" key="3">
    <source>
        <dbReference type="ARBA" id="ARBA00022475"/>
    </source>
</evidence>
<feature type="transmembrane region" description="Helical" evidence="7">
    <location>
        <begin position="201"/>
        <end position="226"/>
    </location>
</feature>
<comment type="subcellular location">
    <subcellularLocation>
        <location evidence="1 7">Cell membrane</location>
        <topology evidence="1 7">Multi-pass membrane protein</topology>
    </subcellularLocation>
</comment>
<evidence type="ECO:0000256" key="6">
    <source>
        <dbReference type="ARBA" id="ARBA00023136"/>
    </source>
</evidence>
<keyword evidence="6 7" id="KW-0472">Membrane</keyword>
<dbReference type="Pfam" id="PF00528">
    <property type="entry name" value="BPD_transp_1"/>
    <property type="match status" value="1"/>
</dbReference>
<evidence type="ECO:0000256" key="7">
    <source>
        <dbReference type="RuleBase" id="RU363032"/>
    </source>
</evidence>
<dbReference type="Proteomes" id="UP000604241">
    <property type="component" value="Unassembled WGS sequence"/>
</dbReference>
<dbReference type="PROSITE" id="PS50928">
    <property type="entry name" value="ABC_TM1"/>
    <property type="match status" value="1"/>
</dbReference>
<evidence type="ECO:0000259" key="8">
    <source>
        <dbReference type="PROSITE" id="PS50928"/>
    </source>
</evidence>
<reference evidence="9 10" key="1">
    <citation type="submission" date="2020-08" db="EMBL/GenBank/DDBJ databases">
        <title>A Genomic Blueprint of the Chicken Gut Microbiome.</title>
        <authorList>
            <person name="Gilroy R."/>
            <person name="Ravi A."/>
            <person name="Getino M."/>
            <person name="Pursley I."/>
            <person name="Horton D.L."/>
            <person name="Alikhan N.-F."/>
            <person name="Baker D."/>
            <person name="Gharbi K."/>
            <person name="Hall N."/>
            <person name="Watson M."/>
            <person name="Adriaenssens E.M."/>
            <person name="Foster-Nyarko E."/>
            <person name="Jarju S."/>
            <person name="Secka A."/>
            <person name="Antonio M."/>
            <person name="Oren A."/>
            <person name="Chaudhuri R."/>
            <person name="La Ragione R.M."/>
            <person name="Hildebrand F."/>
            <person name="Pallen M.J."/>
        </authorList>
    </citation>
    <scope>NUCLEOTIDE SEQUENCE [LARGE SCALE GENOMIC DNA]</scope>
    <source>
        <strain evidence="9 10">Sa3CUA2</strain>
    </source>
</reference>
<keyword evidence="4 7" id="KW-0812">Transmembrane</keyword>
<dbReference type="InterPro" id="IPR000515">
    <property type="entry name" value="MetI-like"/>
</dbReference>
<dbReference type="InterPro" id="IPR035906">
    <property type="entry name" value="MetI-like_sf"/>
</dbReference>
<gene>
    <name evidence="9" type="ORF">H9657_13770</name>
</gene>
<feature type="transmembrane region" description="Helical" evidence="7">
    <location>
        <begin position="238"/>
        <end position="259"/>
    </location>
</feature>
<name>A0ABR8QFY1_9CELL</name>
<feature type="transmembrane region" description="Helical" evidence="7">
    <location>
        <begin position="22"/>
        <end position="43"/>
    </location>
</feature>